<evidence type="ECO:0008006" key="4">
    <source>
        <dbReference type="Google" id="ProtNLM"/>
    </source>
</evidence>
<proteinExistence type="predicted"/>
<dbReference type="STRING" id="1817821.A2717_02215"/>
<evidence type="ECO:0000256" key="1">
    <source>
        <dbReference type="SAM" id="Phobius"/>
    </source>
</evidence>
<evidence type="ECO:0000313" key="3">
    <source>
        <dbReference type="Proteomes" id="UP000177610"/>
    </source>
</evidence>
<dbReference type="Proteomes" id="UP000177610">
    <property type="component" value="Unassembled WGS sequence"/>
</dbReference>
<dbReference type="EMBL" id="MFEH01000001">
    <property type="protein sequence ID" value="OGE74333.1"/>
    <property type="molecule type" value="Genomic_DNA"/>
</dbReference>
<organism evidence="2 3">
    <name type="scientific">Candidatus Doudnabacteria bacterium RIFCSPHIGHO2_01_FULL_41_86</name>
    <dbReference type="NCBI Taxonomy" id="1817821"/>
    <lineage>
        <taxon>Bacteria</taxon>
        <taxon>Candidatus Doudnaibacteriota</taxon>
    </lineage>
</organism>
<dbReference type="AlphaFoldDB" id="A0A1F5N9T6"/>
<evidence type="ECO:0000313" key="2">
    <source>
        <dbReference type="EMBL" id="OGE74333.1"/>
    </source>
</evidence>
<gene>
    <name evidence="2" type="ORF">A2717_02215</name>
</gene>
<keyword evidence="1" id="KW-0812">Transmembrane</keyword>
<sequence length="129" mass="14182">MNHITRQKGTSLVEVILVMFVLFVLVIFYASALNTVALTRKLRYENLAYHVANKQMETLRNTTFDTLPAGGVVVDPMLAQIPSGSGDFTVVDYPGFAGIKEITITVNWNDGVNKQIILRTLAGLEGINP</sequence>
<keyword evidence="1" id="KW-0472">Membrane</keyword>
<comment type="caution">
    <text evidence="2">The sequence shown here is derived from an EMBL/GenBank/DDBJ whole genome shotgun (WGS) entry which is preliminary data.</text>
</comment>
<keyword evidence="1" id="KW-1133">Transmembrane helix</keyword>
<reference evidence="2 3" key="1">
    <citation type="journal article" date="2016" name="Nat. Commun.">
        <title>Thousands of microbial genomes shed light on interconnected biogeochemical processes in an aquifer system.</title>
        <authorList>
            <person name="Anantharaman K."/>
            <person name="Brown C.T."/>
            <person name="Hug L.A."/>
            <person name="Sharon I."/>
            <person name="Castelle C.J."/>
            <person name="Probst A.J."/>
            <person name="Thomas B.C."/>
            <person name="Singh A."/>
            <person name="Wilkins M.J."/>
            <person name="Karaoz U."/>
            <person name="Brodie E.L."/>
            <person name="Williams K.H."/>
            <person name="Hubbard S.S."/>
            <person name="Banfield J.F."/>
        </authorList>
    </citation>
    <scope>NUCLEOTIDE SEQUENCE [LARGE SCALE GENOMIC DNA]</scope>
</reference>
<name>A0A1F5N9T6_9BACT</name>
<protein>
    <recommendedName>
        <fullName evidence="4">Type II secretion system protein GspI C-terminal domain-containing protein</fullName>
    </recommendedName>
</protein>
<accession>A0A1F5N9T6</accession>
<feature type="transmembrane region" description="Helical" evidence="1">
    <location>
        <begin position="12"/>
        <end position="32"/>
    </location>
</feature>